<name>A0ABR0SZ23_9HYPO</name>
<dbReference type="Pfam" id="PF02037">
    <property type="entry name" value="SAP"/>
    <property type="match status" value="1"/>
</dbReference>
<accession>A0ABR0SZ23</accession>
<reference evidence="3 4" key="1">
    <citation type="submission" date="2024-01" db="EMBL/GenBank/DDBJ databases">
        <title>Complete genome of Cladobotryum mycophilum ATHUM6906.</title>
        <authorList>
            <person name="Christinaki A.C."/>
            <person name="Myridakis A.I."/>
            <person name="Kouvelis V.N."/>
        </authorList>
    </citation>
    <scope>NUCLEOTIDE SEQUENCE [LARGE SCALE GENOMIC DNA]</scope>
    <source>
        <strain evidence="3 4">ATHUM6906</strain>
    </source>
</reference>
<feature type="compositionally biased region" description="Low complexity" evidence="1">
    <location>
        <begin position="98"/>
        <end position="108"/>
    </location>
</feature>
<evidence type="ECO:0000313" key="4">
    <source>
        <dbReference type="Proteomes" id="UP001338125"/>
    </source>
</evidence>
<evidence type="ECO:0000259" key="2">
    <source>
        <dbReference type="Pfam" id="PF02037"/>
    </source>
</evidence>
<feature type="region of interest" description="Disordered" evidence="1">
    <location>
        <begin position="81"/>
        <end position="108"/>
    </location>
</feature>
<dbReference type="EMBL" id="JAVFKD010000002">
    <property type="protein sequence ID" value="KAK5997423.1"/>
    <property type="molecule type" value="Genomic_DNA"/>
</dbReference>
<proteinExistence type="predicted"/>
<protein>
    <recommendedName>
        <fullName evidence="2">SAP domain-containing protein</fullName>
    </recommendedName>
</protein>
<gene>
    <name evidence="3" type="ORF">PT974_02779</name>
</gene>
<feature type="domain" description="SAP" evidence="2">
    <location>
        <begin position="28"/>
        <end position="56"/>
    </location>
</feature>
<dbReference type="Proteomes" id="UP001338125">
    <property type="component" value="Unassembled WGS sequence"/>
</dbReference>
<sequence>MASPMTSIPQHEVNALLRQVQGNSLFNRQLSSVCQVNGLKSTGVKAELQRRIINLIQETVNHNEVSRFHQVRQSIVNAVAQRSSPSKGPAARSNVNFPQSSLPSALSPSMPQYTAGNYSSAGEFGSGASNGHRSLSSYATTLTPPLSFKPSPFYQIEAPISNVRVCDGK</sequence>
<organism evidence="3 4">
    <name type="scientific">Cladobotryum mycophilum</name>
    <dbReference type="NCBI Taxonomy" id="491253"/>
    <lineage>
        <taxon>Eukaryota</taxon>
        <taxon>Fungi</taxon>
        <taxon>Dikarya</taxon>
        <taxon>Ascomycota</taxon>
        <taxon>Pezizomycotina</taxon>
        <taxon>Sordariomycetes</taxon>
        <taxon>Hypocreomycetidae</taxon>
        <taxon>Hypocreales</taxon>
        <taxon>Hypocreaceae</taxon>
        <taxon>Cladobotryum</taxon>
    </lineage>
</organism>
<keyword evidence="4" id="KW-1185">Reference proteome</keyword>
<dbReference type="InterPro" id="IPR003034">
    <property type="entry name" value="SAP_dom"/>
</dbReference>
<comment type="caution">
    <text evidence="3">The sequence shown here is derived from an EMBL/GenBank/DDBJ whole genome shotgun (WGS) entry which is preliminary data.</text>
</comment>
<evidence type="ECO:0000313" key="3">
    <source>
        <dbReference type="EMBL" id="KAK5997423.1"/>
    </source>
</evidence>
<evidence type="ECO:0000256" key="1">
    <source>
        <dbReference type="SAM" id="MobiDB-lite"/>
    </source>
</evidence>